<dbReference type="STRING" id="698738.OLEAN_C26090"/>
<dbReference type="PANTHER" id="PTHR13832:SF827">
    <property type="entry name" value="PROTEIN PHOSPHATASE 1L"/>
    <property type="match status" value="1"/>
</dbReference>
<evidence type="ECO:0000313" key="2">
    <source>
        <dbReference type="EMBL" id="CCK76785.1"/>
    </source>
</evidence>
<dbReference type="Gene3D" id="3.60.40.10">
    <property type="entry name" value="PPM-type phosphatase domain"/>
    <property type="match status" value="1"/>
</dbReference>
<dbReference type="SUPFAM" id="SSF81606">
    <property type="entry name" value="PP2C-like"/>
    <property type="match status" value="1"/>
</dbReference>
<proteinExistence type="predicted"/>
<reference evidence="2 3" key="1">
    <citation type="journal article" date="2013" name="Nat. Commun.">
        <title>Genome sequence and functional genomic analysis of the oil-degrading bacterium Oleispira antarctica.</title>
        <authorList>
            <person name="Kube M."/>
            <person name="Chernikova T.N."/>
            <person name="Al-Ramahi Y."/>
            <person name="Beloqui A."/>
            <person name="Lopez-Cortez N."/>
            <person name="Guazzaroni M.E."/>
            <person name="Heipieper H.J."/>
            <person name="Klages S."/>
            <person name="Kotsyurbenko O.R."/>
            <person name="Langer I."/>
            <person name="Nechitaylo T.Y."/>
            <person name="Lunsdorf H."/>
            <person name="Fernandez M."/>
            <person name="Juarez S."/>
            <person name="Ciordia S."/>
            <person name="Singer A."/>
            <person name="Kagan O."/>
            <person name="Egorova O."/>
            <person name="Petit P.A."/>
            <person name="Stogios P."/>
            <person name="Kim Y."/>
            <person name="Tchigvintsev A."/>
            <person name="Flick R."/>
            <person name="Denaro R."/>
            <person name="Genovese M."/>
            <person name="Albar J.P."/>
            <person name="Reva O.N."/>
            <person name="Martinez-Gomariz M."/>
            <person name="Tran H."/>
            <person name="Ferrer M."/>
            <person name="Savchenko A."/>
            <person name="Yakunin A.F."/>
            <person name="Yakimov M.M."/>
            <person name="Golyshina O.V."/>
            <person name="Reinhardt R."/>
            <person name="Golyshin P.N."/>
        </authorList>
    </citation>
    <scope>NUCLEOTIDE SEQUENCE [LARGE SCALE GENOMIC DNA]</scope>
</reference>
<dbReference type="Pfam" id="PF09867">
    <property type="entry name" value="TagF_N"/>
    <property type="match status" value="1"/>
</dbReference>
<evidence type="ECO:0000259" key="1">
    <source>
        <dbReference type="PROSITE" id="PS51746"/>
    </source>
</evidence>
<dbReference type="GO" id="GO:0004722">
    <property type="term" value="F:protein serine/threonine phosphatase activity"/>
    <property type="evidence" value="ECO:0007669"/>
    <property type="project" value="InterPro"/>
</dbReference>
<organism evidence="2 3">
    <name type="scientific">Oleispira antarctica RB-8</name>
    <dbReference type="NCBI Taxonomy" id="698738"/>
    <lineage>
        <taxon>Bacteria</taxon>
        <taxon>Pseudomonadati</taxon>
        <taxon>Pseudomonadota</taxon>
        <taxon>Gammaproteobacteria</taxon>
        <taxon>Oceanospirillales</taxon>
        <taxon>Oceanospirillaceae</taxon>
        <taxon>Oleispira</taxon>
    </lineage>
</organism>
<keyword evidence="3" id="KW-1185">Reference proteome</keyword>
<feature type="domain" description="PPM-type phosphatase" evidence="1">
    <location>
        <begin position="329"/>
        <end position="559"/>
    </location>
</feature>
<dbReference type="Gene3D" id="3.40.1730.10">
    <property type="entry name" value="pa0076 domain"/>
    <property type="match status" value="1"/>
</dbReference>
<dbReference type="KEGG" id="oai:OLEAN_C26090"/>
<dbReference type="Proteomes" id="UP000032749">
    <property type="component" value="Chromosome"/>
</dbReference>
<dbReference type="NCBIfam" id="TIGR03373">
    <property type="entry name" value="VI_minor_4"/>
    <property type="match status" value="1"/>
</dbReference>
<dbReference type="SMART" id="SM00332">
    <property type="entry name" value="PP2Cc"/>
    <property type="match status" value="1"/>
</dbReference>
<accession>R4YPF5</accession>
<protein>
    <submittedName>
        <fullName evidence="2">Protein phosphatase 2C domain protein</fullName>
    </submittedName>
</protein>
<dbReference type="AlphaFoldDB" id="R4YPF5"/>
<dbReference type="InterPro" id="IPR015655">
    <property type="entry name" value="PP2C"/>
</dbReference>
<dbReference type="PROSITE" id="PS51746">
    <property type="entry name" value="PPM_2"/>
    <property type="match status" value="1"/>
</dbReference>
<sequence>MSNLGFFGKIPLTGDFIHRRMGSVFMNRWDEWLKINILHSQKQLGERWLPVYSQSPMWRFCIAPGVIDDKAYLGIMIPSVDSVGRYFPLTVAQAVDPKAIPFMLSDTANQWFQNIEDLLLDLLEGYEPNLQVFDAKIAALQPKWIDGIEEIPAGQTSMNKAFNLRLEVNSAATINHSVSSFMLHNLIDSKKGFTFWWNEGSEAYQPSILFSDKLPALEQFCGLLDGSWHEHQWISLPLSSPVLKKSDRIEKPNDKSLTDIVKPNLDNAAQHAQLANEFNNQQAPLEPLNSLSDLNTHHALDSELDDITISPLVSAPYFRPQTFKAIPESFGFTDPGNSRKQNEDALLLKPSAGLWLVADGMGGHSYGSYASQLVVNRIAATDISGNLEQALNKIHIALQDVNTHLIEYAQQQDQSVCGSTVIGMMMNNQTCVFFWAGDSRLYLVRNQKIIQLSKDHSVEQEQIDQGLIEKDDPNFSGKNLITRAVGGDHHLALEICYHQPLPGDQFFLCSDGVYNEISDQEIENIINMPNSAKERCLTMNEEIISRAARDNFTGIIVEV</sequence>
<dbReference type="Pfam" id="PF13672">
    <property type="entry name" value="PP2C_2"/>
    <property type="match status" value="1"/>
</dbReference>
<dbReference type="EMBL" id="FO203512">
    <property type="protein sequence ID" value="CCK76785.1"/>
    <property type="molecule type" value="Genomic_DNA"/>
</dbReference>
<dbReference type="SMART" id="SM00331">
    <property type="entry name" value="PP2C_SIG"/>
    <property type="match status" value="1"/>
</dbReference>
<dbReference type="InterPro" id="IPR038225">
    <property type="entry name" value="TagF_sf"/>
</dbReference>
<gene>
    <name evidence="2" type="ORF">OLEAN_C26090</name>
</gene>
<dbReference type="PANTHER" id="PTHR13832">
    <property type="entry name" value="PROTEIN PHOSPHATASE 2C"/>
    <property type="match status" value="1"/>
</dbReference>
<name>R4YPF5_OLEAN</name>
<evidence type="ECO:0000313" key="3">
    <source>
        <dbReference type="Proteomes" id="UP000032749"/>
    </source>
</evidence>
<dbReference type="PATRIC" id="fig|698738.3.peg.2707"/>
<dbReference type="CDD" id="cd00143">
    <property type="entry name" value="PP2Cc"/>
    <property type="match status" value="1"/>
</dbReference>
<dbReference type="InterPro" id="IPR001932">
    <property type="entry name" value="PPM-type_phosphatase-like_dom"/>
</dbReference>
<dbReference type="HOGENOM" id="CLU_601131_0_0_6"/>
<dbReference type="InterPro" id="IPR036457">
    <property type="entry name" value="PPM-type-like_dom_sf"/>
</dbReference>
<dbReference type="InterPro" id="IPR017748">
    <property type="entry name" value="TagF"/>
</dbReference>